<dbReference type="EMBL" id="UYRR01031817">
    <property type="protein sequence ID" value="VDK52775.1"/>
    <property type="molecule type" value="Genomic_DNA"/>
</dbReference>
<protein>
    <submittedName>
        <fullName evidence="3">ADP-ribosylglycohydrolase</fullName>
    </submittedName>
</protein>
<evidence type="ECO:0000313" key="3">
    <source>
        <dbReference type="WBParaSite" id="ASIM_0001515601-mRNA-1"/>
    </source>
</evidence>
<organism evidence="3">
    <name type="scientific">Anisakis simplex</name>
    <name type="common">Herring worm</name>
    <dbReference type="NCBI Taxonomy" id="6269"/>
    <lineage>
        <taxon>Eukaryota</taxon>
        <taxon>Metazoa</taxon>
        <taxon>Ecdysozoa</taxon>
        <taxon>Nematoda</taxon>
        <taxon>Chromadorea</taxon>
        <taxon>Rhabditida</taxon>
        <taxon>Spirurina</taxon>
        <taxon>Ascaridomorpha</taxon>
        <taxon>Ascaridoidea</taxon>
        <taxon>Anisakidae</taxon>
        <taxon>Anisakis</taxon>
        <taxon>Anisakis simplex complex</taxon>
    </lineage>
</organism>
<reference evidence="3" key="1">
    <citation type="submission" date="2017-02" db="UniProtKB">
        <authorList>
            <consortium name="WormBaseParasite"/>
        </authorList>
    </citation>
    <scope>IDENTIFICATION</scope>
</reference>
<proteinExistence type="predicted"/>
<gene>
    <name evidence="1" type="ORF">ASIM_LOCUS14566</name>
</gene>
<evidence type="ECO:0000313" key="1">
    <source>
        <dbReference type="EMBL" id="VDK52775.1"/>
    </source>
</evidence>
<dbReference type="Proteomes" id="UP000267096">
    <property type="component" value="Unassembled WGS sequence"/>
</dbReference>
<dbReference type="AlphaFoldDB" id="A0A0M3K2K7"/>
<evidence type="ECO:0000313" key="2">
    <source>
        <dbReference type="Proteomes" id="UP000267096"/>
    </source>
</evidence>
<keyword evidence="2" id="KW-1185">Reference proteome</keyword>
<name>A0A0M3K2K7_ANISI</name>
<reference evidence="1 2" key="2">
    <citation type="submission" date="2018-11" db="EMBL/GenBank/DDBJ databases">
        <authorList>
            <consortium name="Pathogen Informatics"/>
        </authorList>
    </citation>
    <scope>NUCLEOTIDE SEQUENCE [LARGE SCALE GENOMIC DNA]</scope>
</reference>
<dbReference type="WBParaSite" id="ASIM_0001515601-mRNA-1">
    <property type="protein sequence ID" value="ASIM_0001515601-mRNA-1"/>
    <property type="gene ID" value="ASIM_0001515601"/>
</dbReference>
<sequence length="70" mass="7795">MIGNSNGDMDEWMGGYANSLSYGCIASCIALKTLELKDEEKHSQLNGTTAWIEAKLLENMVGRKLKSWNK</sequence>
<accession>A0A0M3K2K7</accession>